<evidence type="ECO:0000313" key="1">
    <source>
        <dbReference type="EMBL" id="KKN70021.1"/>
    </source>
</evidence>
<comment type="caution">
    <text evidence="1">The sequence shown here is derived from an EMBL/GenBank/DDBJ whole genome shotgun (WGS) entry which is preliminary data.</text>
</comment>
<dbReference type="AlphaFoldDB" id="A0A0F9V8Z0"/>
<organism evidence="1">
    <name type="scientific">marine sediment metagenome</name>
    <dbReference type="NCBI Taxonomy" id="412755"/>
    <lineage>
        <taxon>unclassified sequences</taxon>
        <taxon>metagenomes</taxon>
        <taxon>ecological metagenomes</taxon>
    </lineage>
</organism>
<sequence length="93" mass="10887">MNDKHLEEYERLNAIKIFKLMIKSYEERGGGHSQKEALTYAITQLEKPVLERLDKEKVIESIQHLFPKEMTQSFLRKVAQAICAKFGRCKCQT</sequence>
<accession>A0A0F9V8Z0</accession>
<protein>
    <submittedName>
        <fullName evidence="1">Uncharacterized protein</fullName>
    </submittedName>
</protein>
<name>A0A0F9V8Z0_9ZZZZ</name>
<dbReference type="EMBL" id="LAZR01000412">
    <property type="protein sequence ID" value="KKN70021.1"/>
    <property type="molecule type" value="Genomic_DNA"/>
</dbReference>
<gene>
    <name evidence="1" type="ORF">LCGC14_0434680</name>
</gene>
<proteinExistence type="predicted"/>
<reference evidence="1" key="1">
    <citation type="journal article" date="2015" name="Nature">
        <title>Complex archaea that bridge the gap between prokaryotes and eukaryotes.</title>
        <authorList>
            <person name="Spang A."/>
            <person name="Saw J.H."/>
            <person name="Jorgensen S.L."/>
            <person name="Zaremba-Niedzwiedzka K."/>
            <person name="Martijn J."/>
            <person name="Lind A.E."/>
            <person name="van Eijk R."/>
            <person name="Schleper C."/>
            <person name="Guy L."/>
            <person name="Ettema T.J."/>
        </authorList>
    </citation>
    <scope>NUCLEOTIDE SEQUENCE</scope>
</reference>